<dbReference type="Proteomes" id="UP001165960">
    <property type="component" value="Unassembled WGS sequence"/>
</dbReference>
<sequence>MATHTDFVVFFAISTALNVVSLVSGLAVVVMILVGRKQRPTMMNRVSIRFTLAISAVDAVRAVSFLIYAYNRDTGFICTLLSYSNQSLTLMYLFLTASIAANLQLAFINHTAPKQGSLFWCVPVLAALVLPALPMAAGRLGFDPKTHTCEYKDSTSINSFMWLWATFLGWVVLSCVYCTVVVSLTTFRLKSQSAFLTNMLLTKSPSKTPEQLLYLRRSISKLAIRVSLYCMIPLATQSTHIVMRIYEYYDPIPSLFTAYLSAIPTELPGLLNLIAFLLDPAFTNTLPDKPSRQETLDPVWNCHPVHSDSDSSTSSCPLLIQRL</sequence>
<protein>
    <submittedName>
        <fullName evidence="1">Uncharacterized protein</fullName>
    </submittedName>
</protein>
<evidence type="ECO:0000313" key="1">
    <source>
        <dbReference type="EMBL" id="KAJ9079572.1"/>
    </source>
</evidence>
<organism evidence="1 2">
    <name type="scientific">Entomophthora muscae</name>
    <dbReference type="NCBI Taxonomy" id="34485"/>
    <lineage>
        <taxon>Eukaryota</taxon>
        <taxon>Fungi</taxon>
        <taxon>Fungi incertae sedis</taxon>
        <taxon>Zoopagomycota</taxon>
        <taxon>Entomophthoromycotina</taxon>
        <taxon>Entomophthoromycetes</taxon>
        <taxon>Entomophthorales</taxon>
        <taxon>Entomophthoraceae</taxon>
        <taxon>Entomophthora</taxon>
    </lineage>
</organism>
<comment type="caution">
    <text evidence="1">The sequence shown here is derived from an EMBL/GenBank/DDBJ whole genome shotgun (WGS) entry which is preliminary data.</text>
</comment>
<dbReference type="EMBL" id="QTSX02001701">
    <property type="protein sequence ID" value="KAJ9079572.1"/>
    <property type="molecule type" value="Genomic_DNA"/>
</dbReference>
<accession>A0ACC2TYI8</accession>
<evidence type="ECO:0000313" key="2">
    <source>
        <dbReference type="Proteomes" id="UP001165960"/>
    </source>
</evidence>
<keyword evidence="2" id="KW-1185">Reference proteome</keyword>
<name>A0ACC2TYI8_9FUNG</name>
<reference evidence="1" key="1">
    <citation type="submission" date="2022-04" db="EMBL/GenBank/DDBJ databases">
        <title>Genome of the entomopathogenic fungus Entomophthora muscae.</title>
        <authorList>
            <person name="Elya C."/>
            <person name="Lovett B.R."/>
            <person name="Lee E."/>
            <person name="Macias A.M."/>
            <person name="Hajek A.E."/>
            <person name="De Bivort B.L."/>
            <person name="Kasson M.T."/>
            <person name="De Fine Licht H.H."/>
            <person name="Stajich J.E."/>
        </authorList>
    </citation>
    <scope>NUCLEOTIDE SEQUENCE</scope>
    <source>
        <strain evidence="1">Berkeley</strain>
    </source>
</reference>
<gene>
    <name evidence="1" type="ORF">DSO57_1034186</name>
</gene>
<proteinExistence type="predicted"/>